<name>A0AA86TIR5_9EUKA</name>
<accession>A0AA86TIR5</accession>
<dbReference type="EMBL" id="CATOUU010000166">
    <property type="protein sequence ID" value="CAI9918745.1"/>
    <property type="molecule type" value="Genomic_DNA"/>
</dbReference>
<evidence type="ECO:0000313" key="4">
    <source>
        <dbReference type="EMBL" id="CAL6063330.1"/>
    </source>
</evidence>
<evidence type="ECO:0000313" key="2">
    <source>
        <dbReference type="EMBL" id="CAI9930077.1"/>
    </source>
</evidence>
<dbReference type="EMBL" id="CAXDID020000074">
    <property type="protein sequence ID" value="CAL6015778.1"/>
    <property type="molecule type" value="Genomic_DNA"/>
</dbReference>
<proteinExistence type="predicted"/>
<dbReference type="EMBL" id="CATOUU010000444">
    <property type="protein sequence ID" value="CAI9930077.1"/>
    <property type="molecule type" value="Genomic_DNA"/>
</dbReference>
<evidence type="ECO:0000313" key="1">
    <source>
        <dbReference type="EMBL" id="CAI9918745.1"/>
    </source>
</evidence>
<organism evidence="1">
    <name type="scientific">Hexamita inflata</name>
    <dbReference type="NCBI Taxonomy" id="28002"/>
    <lineage>
        <taxon>Eukaryota</taxon>
        <taxon>Metamonada</taxon>
        <taxon>Diplomonadida</taxon>
        <taxon>Hexamitidae</taxon>
        <taxon>Hexamitinae</taxon>
        <taxon>Hexamita</taxon>
    </lineage>
</organism>
<dbReference type="AlphaFoldDB" id="A0AA86TIR5"/>
<dbReference type="EMBL" id="CAXDID020000245">
    <property type="protein sequence ID" value="CAL6063330.1"/>
    <property type="molecule type" value="Genomic_DNA"/>
</dbReference>
<reference evidence="3 5" key="2">
    <citation type="submission" date="2024-07" db="EMBL/GenBank/DDBJ databases">
        <authorList>
            <person name="Akdeniz Z."/>
        </authorList>
    </citation>
    <scope>NUCLEOTIDE SEQUENCE [LARGE SCALE GENOMIC DNA]</scope>
</reference>
<keyword evidence="5" id="KW-1185">Reference proteome</keyword>
<sequence length="138" mass="15769">MTQQAFQRDLQVAAFTALVQQLIMNPDRVFDYQQVLSETALALNISETQQAQIIQHQFELQPQSAYQTLSLDDLEAMFQPQQRKSASIWQNINKNIMHELNLSEPYELFAGFLKNGASTEDLKNLRDLIINAVGDVLK</sequence>
<comment type="caution">
    <text evidence="1">The sequence shown here is derived from an EMBL/GenBank/DDBJ whole genome shotgun (WGS) entry which is preliminary data.</text>
</comment>
<gene>
    <name evidence="2" type="ORF">HINF_LOCUS17722</name>
    <name evidence="3" type="ORF">HINF_LOCUS25166</name>
    <name evidence="4" type="ORF">HINF_LOCUS50822</name>
    <name evidence="1" type="ORF">HINF_LOCUS6390</name>
</gene>
<dbReference type="Proteomes" id="UP001642409">
    <property type="component" value="Unassembled WGS sequence"/>
</dbReference>
<reference evidence="1" key="1">
    <citation type="submission" date="2023-06" db="EMBL/GenBank/DDBJ databases">
        <authorList>
            <person name="Kurt Z."/>
        </authorList>
    </citation>
    <scope>NUCLEOTIDE SEQUENCE</scope>
</reference>
<evidence type="ECO:0000313" key="3">
    <source>
        <dbReference type="EMBL" id="CAL6015778.1"/>
    </source>
</evidence>
<protein>
    <submittedName>
        <fullName evidence="3">Hypothetical_protein</fullName>
    </submittedName>
</protein>
<evidence type="ECO:0000313" key="5">
    <source>
        <dbReference type="Proteomes" id="UP001642409"/>
    </source>
</evidence>